<organism evidence="1">
    <name type="scientific">Anguilla anguilla</name>
    <name type="common">European freshwater eel</name>
    <name type="synonym">Muraena anguilla</name>
    <dbReference type="NCBI Taxonomy" id="7936"/>
    <lineage>
        <taxon>Eukaryota</taxon>
        <taxon>Metazoa</taxon>
        <taxon>Chordata</taxon>
        <taxon>Craniata</taxon>
        <taxon>Vertebrata</taxon>
        <taxon>Euteleostomi</taxon>
        <taxon>Actinopterygii</taxon>
        <taxon>Neopterygii</taxon>
        <taxon>Teleostei</taxon>
        <taxon>Anguilliformes</taxon>
        <taxon>Anguillidae</taxon>
        <taxon>Anguilla</taxon>
    </lineage>
</organism>
<reference evidence="1" key="2">
    <citation type="journal article" date="2015" name="Fish Shellfish Immunol.">
        <title>Early steps in the European eel (Anguilla anguilla)-Vibrio vulnificus interaction in the gills: Role of the RtxA13 toxin.</title>
        <authorList>
            <person name="Callol A."/>
            <person name="Pajuelo D."/>
            <person name="Ebbesson L."/>
            <person name="Teles M."/>
            <person name="MacKenzie S."/>
            <person name="Amaro C."/>
        </authorList>
    </citation>
    <scope>NUCLEOTIDE SEQUENCE</scope>
</reference>
<sequence length="31" mass="3622">MVKPQGWESTTRDSLPNPFHMMNLSDLQTFI</sequence>
<evidence type="ECO:0000313" key="1">
    <source>
        <dbReference type="EMBL" id="JAH48667.1"/>
    </source>
</evidence>
<accession>A0A0E9T5E3</accession>
<name>A0A0E9T5E3_ANGAN</name>
<dbReference type="EMBL" id="GBXM01059910">
    <property type="protein sequence ID" value="JAH48667.1"/>
    <property type="molecule type" value="Transcribed_RNA"/>
</dbReference>
<protein>
    <submittedName>
        <fullName evidence="1">Uncharacterized protein</fullName>
    </submittedName>
</protein>
<dbReference type="AlphaFoldDB" id="A0A0E9T5E3"/>
<reference evidence="1" key="1">
    <citation type="submission" date="2014-11" db="EMBL/GenBank/DDBJ databases">
        <authorList>
            <person name="Amaro Gonzalez C."/>
        </authorList>
    </citation>
    <scope>NUCLEOTIDE SEQUENCE</scope>
</reference>
<proteinExistence type="predicted"/>